<dbReference type="EMBL" id="GL438496">
    <property type="protein sequence ID" value="EFN68886.1"/>
    <property type="molecule type" value="Genomic_DNA"/>
</dbReference>
<dbReference type="OMA" id="RIGVANC"/>
<dbReference type="Gene3D" id="4.10.60.10">
    <property type="entry name" value="Zinc finger, CCHC-type"/>
    <property type="match status" value="1"/>
</dbReference>
<dbReference type="SMART" id="SM00343">
    <property type="entry name" value="ZnF_C2HC"/>
    <property type="match status" value="2"/>
</dbReference>
<dbReference type="OrthoDB" id="7554612at2759"/>
<name>E2ACF5_CAMFO</name>
<dbReference type="GO" id="GO:0003676">
    <property type="term" value="F:nucleic acid binding"/>
    <property type="evidence" value="ECO:0007669"/>
    <property type="project" value="InterPro"/>
</dbReference>
<feature type="domain" description="CCHC-type" evidence="2">
    <location>
        <begin position="195"/>
        <end position="208"/>
    </location>
</feature>
<proteinExistence type="predicted"/>
<dbReference type="InterPro" id="IPR001878">
    <property type="entry name" value="Znf_CCHC"/>
</dbReference>
<dbReference type="SUPFAM" id="SSF57756">
    <property type="entry name" value="Retrovirus zinc finger-like domains"/>
    <property type="match status" value="1"/>
</dbReference>
<dbReference type="PROSITE" id="PS50158">
    <property type="entry name" value="ZF_CCHC"/>
    <property type="match status" value="1"/>
</dbReference>
<feature type="non-terminal residue" evidence="3">
    <location>
        <position position="1"/>
    </location>
</feature>
<dbReference type="InterPro" id="IPR036875">
    <property type="entry name" value="Znf_CCHC_sf"/>
</dbReference>
<evidence type="ECO:0000256" key="1">
    <source>
        <dbReference type="PROSITE-ProRule" id="PRU00047"/>
    </source>
</evidence>
<keyword evidence="4" id="KW-1185">Reference proteome</keyword>
<evidence type="ECO:0000259" key="2">
    <source>
        <dbReference type="PROSITE" id="PS50158"/>
    </source>
</evidence>
<dbReference type="Proteomes" id="UP000000311">
    <property type="component" value="Unassembled WGS sequence"/>
</dbReference>
<organism evidence="4">
    <name type="scientific">Camponotus floridanus</name>
    <name type="common">Florida carpenter ant</name>
    <dbReference type="NCBI Taxonomy" id="104421"/>
    <lineage>
        <taxon>Eukaryota</taxon>
        <taxon>Metazoa</taxon>
        <taxon>Ecdysozoa</taxon>
        <taxon>Arthropoda</taxon>
        <taxon>Hexapoda</taxon>
        <taxon>Insecta</taxon>
        <taxon>Pterygota</taxon>
        <taxon>Neoptera</taxon>
        <taxon>Endopterygota</taxon>
        <taxon>Hymenoptera</taxon>
        <taxon>Apocrita</taxon>
        <taxon>Aculeata</taxon>
        <taxon>Formicoidea</taxon>
        <taxon>Formicidae</taxon>
        <taxon>Formicinae</taxon>
        <taxon>Camponotus</taxon>
    </lineage>
</organism>
<accession>E2ACF5</accession>
<dbReference type="InParanoid" id="E2ACF5"/>
<reference evidence="3 4" key="1">
    <citation type="journal article" date="2010" name="Science">
        <title>Genomic comparison of the ants Camponotus floridanus and Harpegnathos saltator.</title>
        <authorList>
            <person name="Bonasio R."/>
            <person name="Zhang G."/>
            <person name="Ye C."/>
            <person name="Mutti N.S."/>
            <person name="Fang X."/>
            <person name="Qin N."/>
            <person name="Donahue G."/>
            <person name="Yang P."/>
            <person name="Li Q."/>
            <person name="Li C."/>
            <person name="Zhang P."/>
            <person name="Huang Z."/>
            <person name="Berger S.L."/>
            <person name="Reinberg D."/>
            <person name="Wang J."/>
            <person name="Liebig J."/>
        </authorList>
    </citation>
    <scope>NUCLEOTIDE SEQUENCE [LARGE SCALE GENOMIC DNA]</scope>
    <source>
        <strain evidence="4">C129</strain>
    </source>
</reference>
<keyword evidence="1" id="KW-0862">Zinc</keyword>
<keyword evidence="1" id="KW-0863">Zinc-finger</keyword>
<evidence type="ECO:0000313" key="3">
    <source>
        <dbReference type="EMBL" id="EFN68886.1"/>
    </source>
</evidence>
<dbReference type="GO" id="GO:0008270">
    <property type="term" value="F:zinc ion binding"/>
    <property type="evidence" value="ECO:0007669"/>
    <property type="project" value="UniProtKB-KW"/>
</dbReference>
<keyword evidence="1" id="KW-0479">Metal-binding</keyword>
<protein>
    <recommendedName>
        <fullName evidence="2">CCHC-type domain-containing protein</fullName>
    </recommendedName>
</protein>
<feature type="non-terminal residue" evidence="3">
    <location>
        <position position="233"/>
    </location>
</feature>
<dbReference type="AlphaFoldDB" id="E2ACF5"/>
<sequence length="233" mass="25463">RRRAPRSAAVAIRGVVDGFSYADAMRMAKERILLKDLGINNTRIKRAMGGALLIEVLGPEGNERAQKLKEELSRVLGESAVVSRPVVRGDIRVVGVDVSVTPEEVAAAVAEAGRCAVEDAVTSPMRPMRNGLFMTWVRLPLAAAIKASSYRRLSIGWTAARVELLDARPIQCFKCWSFGHVQSRCESEVDRRDMCLRCGEAGHKLKQCSAQFKCVLCAAEGRSAQHRIGVANC</sequence>
<gene>
    <name evidence="3" type="ORF">EAG_11697</name>
</gene>
<evidence type="ECO:0000313" key="4">
    <source>
        <dbReference type="Proteomes" id="UP000000311"/>
    </source>
</evidence>